<dbReference type="Proteomes" id="UP000190961">
    <property type="component" value="Unassembled WGS sequence"/>
</dbReference>
<sequence>MNDIRGSACARLTGINNRQIKNMKSIIRVLMCSMVAIVLGVQAAEAQKIDEERMRRDIGVAENVLSTLIKQQFNNQRTFFPLEIKGSYQAGYGVTFSLPADYTTPIALSIGSGGSNDVFFYNEEEEPTTIEFRGNDDGEGDRAVINGKTFKLKEKTRGKSRVDMDSVRDSYNEKIIEAAKEFILDYSDMISQLGPQERIVVTNQGSQPRAWVNQYFSAPKRTHLSIEALKSDLVLYKSGKLNRTQAAAKIKIVNTESVDAVEPDLELLSSIFSRLYRSDLSKTYFTGENIYYERLKDFGVIYYMQVYSSNERPYNRFDMPTLNLEDVDQQTRNKKVVELYPAFEKELKENILDYGRTLKSLKGDENLIFQIRLTRCNECGIPASVELSVKASVLQDYNAGKLDKNTALNKFILKKGQNQ</sequence>
<proteinExistence type="predicted"/>
<evidence type="ECO:0000313" key="1">
    <source>
        <dbReference type="EMBL" id="SKC57687.1"/>
    </source>
</evidence>
<protein>
    <submittedName>
        <fullName evidence="1">Uncharacterized protein</fullName>
    </submittedName>
</protein>
<evidence type="ECO:0000313" key="2">
    <source>
        <dbReference type="Proteomes" id="UP000190961"/>
    </source>
</evidence>
<keyword evidence="2" id="KW-1185">Reference proteome</keyword>
<organism evidence="1 2">
    <name type="scientific">Ohtaekwangia koreensis</name>
    <dbReference type="NCBI Taxonomy" id="688867"/>
    <lineage>
        <taxon>Bacteria</taxon>
        <taxon>Pseudomonadati</taxon>
        <taxon>Bacteroidota</taxon>
        <taxon>Cytophagia</taxon>
        <taxon>Cytophagales</taxon>
        <taxon>Fulvivirgaceae</taxon>
        <taxon>Ohtaekwangia</taxon>
    </lineage>
</organism>
<reference evidence="1 2" key="1">
    <citation type="submission" date="2017-02" db="EMBL/GenBank/DDBJ databases">
        <authorList>
            <person name="Peterson S.W."/>
        </authorList>
    </citation>
    <scope>NUCLEOTIDE SEQUENCE [LARGE SCALE GENOMIC DNA]</scope>
    <source>
        <strain evidence="1 2">DSM 25262</strain>
    </source>
</reference>
<gene>
    <name evidence="1" type="ORF">SAMN05660236_1723</name>
</gene>
<accession>A0A1T5K1P7</accession>
<dbReference type="AlphaFoldDB" id="A0A1T5K1P7"/>
<dbReference type="STRING" id="688867.SAMN05660236_1723"/>
<name>A0A1T5K1P7_9BACT</name>
<dbReference type="EMBL" id="FUZU01000001">
    <property type="protein sequence ID" value="SKC57687.1"/>
    <property type="molecule type" value="Genomic_DNA"/>
</dbReference>